<protein>
    <submittedName>
        <fullName evidence="2">Uncharacterized protein</fullName>
    </submittedName>
</protein>
<organism evidence="2 3">
    <name type="scientific">Nephila pilipes</name>
    <name type="common">Giant wood spider</name>
    <name type="synonym">Nephila maculata</name>
    <dbReference type="NCBI Taxonomy" id="299642"/>
    <lineage>
        <taxon>Eukaryota</taxon>
        <taxon>Metazoa</taxon>
        <taxon>Ecdysozoa</taxon>
        <taxon>Arthropoda</taxon>
        <taxon>Chelicerata</taxon>
        <taxon>Arachnida</taxon>
        <taxon>Araneae</taxon>
        <taxon>Araneomorphae</taxon>
        <taxon>Entelegynae</taxon>
        <taxon>Araneoidea</taxon>
        <taxon>Nephilidae</taxon>
        <taxon>Nephila</taxon>
    </lineage>
</organism>
<feature type="compositionally biased region" description="Basic and acidic residues" evidence="1">
    <location>
        <begin position="55"/>
        <end position="74"/>
    </location>
</feature>
<evidence type="ECO:0000313" key="2">
    <source>
        <dbReference type="EMBL" id="GFT09532.1"/>
    </source>
</evidence>
<name>A0A8X6NET1_NEPPI</name>
<keyword evidence="3" id="KW-1185">Reference proteome</keyword>
<dbReference type="AlphaFoldDB" id="A0A8X6NET1"/>
<evidence type="ECO:0000313" key="3">
    <source>
        <dbReference type="Proteomes" id="UP000887013"/>
    </source>
</evidence>
<reference evidence="2" key="1">
    <citation type="submission" date="2020-08" db="EMBL/GenBank/DDBJ databases">
        <title>Multicomponent nature underlies the extraordinary mechanical properties of spider dragline silk.</title>
        <authorList>
            <person name="Kono N."/>
            <person name="Nakamura H."/>
            <person name="Mori M."/>
            <person name="Yoshida Y."/>
            <person name="Ohtoshi R."/>
            <person name="Malay A.D."/>
            <person name="Moran D.A.P."/>
            <person name="Tomita M."/>
            <person name="Numata K."/>
            <person name="Arakawa K."/>
        </authorList>
    </citation>
    <scope>NUCLEOTIDE SEQUENCE</scope>
</reference>
<accession>A0A8X6NET1</accession>
<sequence length="88" mass="10246">MTTYGNQPIKCIQFRGLMENFRALRLPKISFPPLTMGLLLSCFRKKINTYGASYGRKDGRQDIEGNNEHEDISKDSSLRNYLKFEPRE</sequence>
<dbReference type="EMBL" id="BMAW01103519">
    <property type="protein sequence ID" value="GFT09532.1"/>
    <property type="molecule type" value="Genomic_DNA"/>
</dbReference>
<comment type="caution">
    <text evidence="2">The sequence shown here is derived from an EMBL/GenBank/DDBJ whole genome shotgun (WGS) entry which is preliminary data.</text>
</comment>
<gene>
    <name evidence="2" type="ORF">NPIL_654321</name>
</gene>
<evidence type="ECO:0000256" key="1">
    <source>
        <dbReference type="SAM" id="MobiDB-lite"/>
    </source>
</evidence>
<proteinExistence type="predicted"/>
<feature type="region of interest" description="Disordered" evidence="1">
    <location>
        <begin position="53"/>
        <end position="74"/>
    </location>
</feature>
<dbReference type="Proteomes" id="UP000887013">
    <property type="component" value="Unassembled WGS sequence"/>
</dbReference>